<evidence type="ECO:0000313" key="2">
    <source>
        <dbReference type="EMBL" id="AGA64678.1"/>
    </source>
</evidence>
<dbReference type="eggNOG" id="COG2928">
    <property type="taxonomic scope" value="Bacteria"/>
</dbReference>
<proteinExistence type="predicted"/>
<dbReference type="PANTHER" id="PTHR31876">
    <property type="entry name" value="COV-LIKE PROTEIN 1"/>
    <property type="match status" value="1"/>
</dbReference>
<keyword evidence="1" id="KW-0472">Membrane</keyword>
<feature type="transmembrane region" description="Helical" evidence="1">
    <location>
        <begin position="21"/>
        <end position="42"/>
    </location>
</feature>
<accession>L0EVI7</accession>
<evidence type="ECO:0000313" key="3">
    <source>
        <dbReference type="Proteomes" id="UP000010799"/>
    </source>
</evidence>
<keyword evidence="1" id="KW-0812">Transmembrane</keyword>
<organism evidence="2 3">
    <name type="scientific">Liberibacter crescens (strain BT-1)</name>
    <dbReference type="NCBI Taxonomy" id="1215343"/>
    <lineage>
        <taxon>Bacteria</taxon>
        <taxon>Pseudomonadati</taxon>
        <taxon>Pseudomonadota</taxon>
        <taxon>Alphaproteobacteria</taxon>
        <taxon>Hyphomicrobiales</taxon>
        <taxon>Rhizobiaceae</taxon>
        <taxon>Liberibacter</taxon>
    </lineage>
</organism>
<reference evidence="2 3" key="1">
    <citation type="journal article" date="2012" name="Stand. Genomic Sci.">
        <title>Complete genome sequence of Liberibacter crescens BT-1.</title>
        <authorList>
            <person name="Leonard M.T."/>
            <person name="Fagen J.R."/>
            <person name="Davis-Richardson A.G."/>
            <person name="Davis M.J."/>
            <person name="Triplett E.W."/>
        </authorList>
    </citation>
    <scope>NUCLEOTIDE SEQUENCE [LARGE SCALE GENOMIC DNA]</scope>
    <source>
        <strain evidence="2 3">BT-1</strain>
    </source>
</reference>
<feature type="transmembrane region" description="Helical" evidence="1">
    <location>
        <begin position="54"/>
        <end position="77"/>
    </location>
</feature>
<dbReference type="EMBL" id="CP003789">
    <property type="protein sequence ID" value="AGA64678.1"/>
    <property type="molecule type" value="Genomic_DNA"/>
</dbReference>
<dbReference type="HOGENOM" id="CLU_068050_1_1_5"/>
<dbReference type="STRING" id="1215343.B488_06860"/>
<gene>
    <name evidence="2" type="ordered locus">B488_06860</name>
</gene>
<name>L0EVI7_LIBCB</name>
<dbReference type="Proteomes" id="UP000010799">
    <property type="component" value="Chromosome"/>
</dbReference>
<protein>
    <recommendedName>
        <fullName evidence="4">Transporter</fullName>
    </recommendedName>
</protein>
<dbReference type="Pfam" id="PF04367">
    <property type="entry name" value="DUF502"/>
    <property type="match status" value="1"/>
</dbReference>
<keyword evidence="1" id="KW-1133">Transmembrane helix</keyword>
<keyword evidence="3" id="KW-1185">Reference proteome</keyword>
<dbReference type="PATRIC" id="fig|1215343.11.peg.706"/>
<dbReference type="RefSeq" id="WP_015273105.1">
    <property type="nucleotide sequence ID" value="NC_019907.1"/>
</dbReference>
<sequence>MDKRTYSSIIMMNIRNNFLTGLIVCAPIAITIWLTLSLINWVDNFINLYIPERYMYSSIPGFGLLIAVIVINLVGLLGRNLIGRSIVNFGEAIINYTPLVRSLYKSSKQIIQTILKDKTNSFTKVGLVEYPGPGIWSLCFISTDVQGELKEKFYEKNFEDMVTVFIPPTPLPTAGMLLFIPRNKITILDMSVEDALKFLISCGLITPEKKDKLLSDNSKI</sequence>
<evidence type="ECO:0000256" key="1">
    <source>
        <dbReference type="SAM" id="Phobius"/>
    </source>
</evidence>
<evidence type="ECO:0008006" key="4">
    <source>
        <dbReference type="Google" id="ProtNLM"/>
    </source>
</evidence>
<dbReference type="InterPro" id="IPR007462">
    <property type="entry name" value="COV1-like"/>
</dbReference>
<dbReference type="AlphaFoldDB" id="L0EVI7"/>
<dbReference type="KEGG" id="lcc:B488_06860"/>
<dbReference type="PANTHER" id="PTHR31876:SF26">
    <property type="entry name" value="PROTEIN LIKE COV 2"/>
    <property type="match status" value="1"/>
</dbReference>